<dbReference type="SMART" id="SM00895">
    <property type="entry name" value="FCD"/>
    <property type="match status" value="1"/>
</dbReference>
<sequence>MIGRLDKSSLVEQVYDMLKNLIIKGELFPGERIIEVDIAKRFGISQGPVREALSQLQNEGLVIRHRHKGTFVSDLSKKDTLEIYELREIIEEFALKKAMTKFTEADLQRLEHIIEEMKIAGKENDIEKISNEDKKFHDMIFLRADNNLLMELWEDLSIKSDRIWYLTKQVYFSDLIDVAEIHVTIVEAIRIRDTGRAIKAFLDHLSVGKHEMISKFFDSLKK</sequence>
<protein>
    <submittedName>
        <fullName evidence="5">GntR family transcriptional regulator</fullName>
    </submittedName>
</protein>
<dbReference type="PANTHER" id="PTHR43537:SF5">
    <property type="entry name" value="UXU OPERON TRANSCRIPTIONAL REGULATOR"/>
    <property type="match status" value="1"/>
</dbReference>
<reference evidence="5 6" key="1">
    <citation type="submission" date="2020-06" db="EMBL/GenBank/DDBJ databases">
        <title>Metabacillus dokdonensis sp. nov., isolated from the rhizosphere of Elymus tsukushiensis, a plant native to the Dokdo Islands, Republic of Korea.</title>
        <authorList>
            <person name="Lee S.Y."/>
            <person name="Hwang Y.J."/>
            <person name="Son J.S."/>
            <person name="Ghim S.Y."/>
        </authorList>
    </citation>
    <scope>NUCLEOTIDE SEQUENCE [LARGE SCALE GENOMIC DNA]</scope>
    <source>
        <strain evidence="5 6">KUDC1714</strain>
    </source>
</reference>
<organism evidence="5 6">
    <name type="scientific">Metabacillus elymi</name>
    <dbReference type="NCBI Taxonomy" id="2745198"/>
    <lineage>
        <taxon>Bacteria</taxon>
        <taxon>Bacillati</taxon>
        <taxon>Bacillota</taxon>
        <taxon>Bacilli</taxon>
        <taxon>Bacillales</taxon>
        <taxon>Bacillaceae</taxon>
        <taxon>Metabacillus</taxon>
    </lineage>
</organism>
<accession>A0ABX6S396</accession>
<feature type="domain" description="HTH gntR-type" evidence="4">
    <location>
        <begin position="8"/>
        <end position="75"/>
    </location>
</feature>
<dbReference type="CDD" id="cd07377">
    <property type="entry name" value="WHTH_GntR"/>
    <property type="match status" value="1"/>
</dbReference>
<evidence type="ECO:0000313" key="5">
    <source>
        <dbReference type="EMBL" id="QNF28570.1"/>
    </source>
</evidence>
<dbReference type="RefSeq" id="WP_185652974.1">
    <property type="nucleotide sequence ID" value="NZ_CP055263.1"/>
</dbReference>
<keyword evidence="1" id="KW-0805">Transcription regulation</keyword>
<evidence type="ECO:0000256" key="1">
    <source>
        <dbReference type="ARBA" id="ARBA00023015"/>
    </source>
</evidence>
<dbReference type="Pfam" id="PF07729">
    <property type="entry name" value="FCD"/>
    <property type="match status" value="1"/>
</dbReference>
<evidence type="ECO:0000259" key="4">
    <source>
        <dbReference type="PROSITE" id="PS50949"/>
    </source>
</evidence>
<dbReference type="PANTHER" id="PTHR43537">
    <property type="entry name" value="TRANSCRIPTIONAL REGULATOR, GNTR FAMILY"/>
    <property type="match status" value="1"/>
</dbReference>
<keyword evidence="2" id="KW-0238">DNA-binding</keyword>
<dbReference type="InterPro" id="IPR036390">
    <property type="entry name" value="WH_DNA-bd_sf"/>
</dbReference>
<dbReference type="SUPFAM" id="SSF48008">
    <property type="entry name" value="GntR ligand-binding domain-like"/>
    <property type="match status" value="1"/>
</dbReference>
<dbReference type="Gene3D" id="1.10.10.10">
    <property type="entry name" value="Winged helix-like DNA-binding domain superfamily/Winged helix DNA-binding domain"/>
    <property type="match status" value="1"/>
</dbReference>
<dbReference type="InterPro" id="IPR011711">
    <property type="entry name" value="GntR_C"/>
</dbReference>
<dbReference type="SMART" id="SM00345">
    <property type="entry name" value="HTH_GNTR"/>
    <property type="match status" value="1"/>
</dbReference>
<dbReference type="SUPFAM" id="SSF46785">
    <property type="entry name" value="Winged helix' DNA-binding domain"/>
    <property type="match status" value="1"/>
</dbReference>
<dbReference type="Gene3D" id="1.20.120.530">
    <property type="entry name" value="GntR ligand-binding domain-like"/>
    <property type="match status" value="1"/>
</dbReference>
<gene>
    <name evidence="5" type="ORF">HUW50_14410</name>
</gene>
<name>A0ABX6S396_9BACI</name>
<keyword evidence="3" id="KW-0804">Transcription</keyword>
<dbReference type="PROSITE" id="PS50949">
    <property type="entry name" value="HTH_GNTR"/>
    <property type="match status" value="1"/>
</dbReference>
<dbReference type="Pfam" id="PF00392">
    <property type="entry name" value="GntR"/>
    <property type="match status" value="1"/>
</dbReference>
<dbReference type="EMBL" id="CP055263">
    <property type="protein sequence ID" value="QNF28570.1"/>
    <property type="molecule type" value="Genomic_DNA"/>
</dbReference>
<dbReference type="InterPro" id="IPR036388">
    <property type="entry name" value="WH-like_DNA-bd_sf"/>
</dbReference>
<proteinExistence type="predicted"/>
<keyword evidence="6" id="KW-1185">Reference proteome</keyword>
<evidence type="ECO:0000313" key="6">
    <source>
        <dbReference type="Proteomes" id="UP000515490"/>
    </source>
</evidence>
<evidence type="ECO:0000256" key="3">
    <source>
        <dbReference type="ARBA" id="ARBA00023163"/>
    </source>
</evidence>
<dbReference type="Proteomes" id="UP000515490">
    <property type="component" value="Chromosome"/>
</dbReference>
<dbReference type="InterPro" id="IPR000524">
    <property type="entry name" value="Tscrpt_reg_HTH_GntR"/>
</dbReference>
<evidence type="ECO:0000256" key="2">
    <source>
        <dbReference type="ARBA" id="ARBA00023125"/>
    </source>
</evidence>
<dbReference type="InterPro" id="IPR008920">
    <property type="entry name" value="TF_FadR/GntR_C"/>
</dbReference>